<keyword evidence="2" id="KW-0479">Metal-binding</keyword>
<evidence type="ECO:0000256" key="4">
    <source>
        <dbReference type="ARBA" id="ARBA00022801"/>
    </source>
</evidence>
<accession>A0A6C0KZ33</accession>
<evidence type="ECO:0000313" key="7">
    <source>
        <dbReference type="EMBL" id="QHU21920.1"/>
    </source>
</evidence>
<dbReference type="SMART" id="SM00485">
    <property type="entry name" value="XPGN"/>
    <property type="match status" value="1"/>
</dbReference>
<dbReference type="InterPro" id="IPR006086">
    <property type="entry name" value="XPG-I_dom"/>
</dbReference>
<keyword evidence="3" id="KW-0255">Endonuclease</keyword>
<keyword evidence="5" id="KW-0460">Magnesium</keyword>
<dbReference type="GO" id="GO:0017108">
    <property type="term" value="F:5'-flap endonuclease activity"/>
    <property type="evidence" value="ECO:0007669"/>
    <property type="project" value="TreeGrafter"/>
</dbReference>
<dbReference type="Pfam" id="PF00867">
    <property type="entry name" value="XPG_I"/>
    <property type="match status" value="1"/>
</dbReference>
<dbReference type="SUPFAM" id="SSF47807">
    <property type="entry name" value="5' to 3' exonuclease, C-terminal subdomain"/>
    <property type="match status" value="1"/>
</dbReference>
<keyword evidence="4" id="KW-0378">Hydrolase</keyword>
<dbReference type="Gene3D" id="3.40.50.1010">
    <property type="entry name" value="5'-nuclease"/>
    <property type="match status" value="1"/>
</dbReference>
<feature type="domain" description="XPG N-terminal" evidence="6">
    <location>
        <begin position="1"/>
        <end position="93"/>
    </location>
</feature>
<dbReference type="InterPro" id="IPR029060">
    <property type="entry name" value="PIN-like_dom_sf"/>
</dbReference>
<evidence type="ECO:0000256" key="2">
    <source>
        <dbReference type="ARBA" id="ARBA00022723"/>
    </source>
</evidence>
<dbReference type="InterPro" id="IPR006084">
    <property type="entry name" value="XPG/Rad2"/>
</dbReference>
<dbReference type="InterPro" id="IPR036279">
    <property type="entry name" value="5-3_exonuclease_C_sf"/>
</dbReference>
<evidence type="ECO:0000256" key="3">
    <source>
        <dbReference type="ARBA" id="ARBA00022759"/>
    </source>
</evidence>
<evidence type="ECO:0000256" key="1">
    <source>
        <dbReference type="ARBA" id="ARBA00022722"/>
    </source>
</evidence>
<dbReference type="PANTHER" id="PTHR11081">
    <property type="entry name" value="FLAP ENDONUCLEASE FAMILY MEMBER"/>
    <property type="match status" value="1"/>
</dbReference>
<keyword evidence="1" id="KW-0540">Nuclease</keyword>
<dbReference type="PANTHER" id="PTHR11081:SF9">
    <property type="entry name" value="FLAP ENDONUCLEASE 1"/>
    <property type="match status" value="1"/>
</dbReference>
<evidence type="ECO:0000256" key="5">
    <source>
        <dbReference type="ARBA" id="ARBA00022842"/>
    </source>
</evidence>
<dbReference type="PRINTS" id="PR00853">
    <property type="entry name" value="XPGRADSUPER"/>
</dbReference>
<dbReference type="CDD" id="cd09897">
    <property type="entry name" value="H3TH_FEN1-XPG-like"/>
    <property type="match status" value="1"/>
</dbReference>
<evidence type="ECO:0000259" key="6">
    <source>
        <dbReference type="SMART" id="SM00485"/>
    </source>
</evidence>
<dbReference type="GO" id="GO:0046872">
    <property type="term" value="F:metal ion binding"/>
    <property type="evidence" value="ECO:0007669"/>
    <property type="project" value="UniProtKB-KW"/>
</dbReference>
<dbReference type="Gene3D" id="1.10.150.20">
    <property type="entry name" value="5' to 3' exonuclease, C-terminal subdomain"/>
    <property type="match status" value="1"/>
</dbReference>
<name>A0A6C0KZ33_9ZZZZ</name>
<dbReference type="InterPro" id="IPR006085">
    <property type="entry name" value="XPG_DNA_repair_N"/>
</dbReference>
<reference evidence="7" key="1">
    <citation type="journal article" date="2020" name="Nature">
        <title>Giant virus diversity and host interactions through global metagenomics.</title>
        <authorList>
            <person name="Schulz F."/>
            <person name="Roux S."/>
            <person name="Paez-Espino D."/>
            <person name="Jungbluth S."/>
            <person name="Walsh D.A."/>
            <person name="Denef V.J."/>
            <person name="McMahon K.D."/>
            <person name="Konstantinidis K.T."/>
            <person name="Eloe-Fadrosh E.A."/>
            <person name="Kyrpides N.C."/>
            <person name="Woyke T."/>
        </authorList>
    </citation>
    <scope>NUCLEOTIDE SEQUENCE</scope>
    <source>
        <strain evidence="7">GVMAG-S-3300013286-35</strain>
    </source>
</reference>
<dbReference type="Pfam" id="PF00752">
    <property type="entry name" value="XPG_N"/>
    <property type="match status" value="1"/>
</dbReference>
<dbReference type="SUPFAM" id="SSF88723">
    <property type="entry name" value="PIN domain-like"/>
    <property type="match status" value="1"/>
</dbReference>
<sequence>MGIRGLHTCLVKTTPDCIKTVDWSEWSGKRLGIDIQCFLYRAIANHMSPLKVIANQIAHFKQHNITPVYVFDGKAPTEKDTVMLKRRMDRQDANEMCESLRQSLIHETNQEIRESVSVKIRDLESQFPTLTYEIKDEVKKFLYATGTMFICPSCEADTLLAYWFRRSVLDAIISFDLDFLPRQSRLLVPNHISSLNSWSDYNPIDIYKALRMSQLQFVEFCALLGSDYTPDLPIVPWKSALHSIQKKESLATIWSRHTFNNWRQSNSNEKFQAELDMFTKAVLILNGELDDPACLMEGVQWAKWNAGSQEPETLTLDEFHRKYDDWNSEWWALFAE</sequence>
<protein>
    <recommendedName>
        <fullName evidence="6">XPG N-terminal domain-containing protein</fullName>
    </recommendedName>
</protein>
<organism evidence="7">
    <name type="scientific">viral metagenome</name>
    <dbReference type="NCBI Taxonomy" id="1070528"/>
    <lineage>
        <taxon>unclassified sequences</taxon>
        <taxon>metagenomes</taxon>
        <taxon>organismal metagenomes</taxon>
    </lineage>
</organism>
<dbReference type="EMBL" id="MN740993">
    <property type="protein sequence ID" value="QHU21920.1"/>
    <property type="molecule type" value="Genomic_DNA"/>
</dbReference>
<dbReference type="AlphaFoldDB" id="A0A6C0KZ33"/>
<proteinExistence type="predicted"/>